<organism evidence="2 3">
    <name type="scientific">Vitis vinifera</name>
    <name type="common">Grape</name>
    <dbReference type="NCBI Taxonomy" id="29760"/>
    <lineage>
        <taxon>Eukaryota</taxon>
        <taxon>Viridiplantae</taxon>
        <taxon>Streptophyta</taxon>
        <taxon>Embryophyta</taxon>
        <taxon>Tracheophyta</taxon>
        <taxon>Spermatophyta</taxon>
        <taxon>Magnoliopsida</taxon>
        <taxon>eudicotyledons</taxon>
        <taxon>Gunneridae</taxon>
        <taxon>Pentapetalae</taxon>
        <taxon>rosids</taxon>
        <taxon>Vitales</taxon>
        <taxon>Vitaceae</taxon>
        <taxon>Viteae</taxon>
        <taxon>Vitis</taxon>
    </lineage>
</organism>
<comment type="caution">
    <text evidence="2">The sequence shown here is derived from an EMBL/GenBank/DDBJ whole genome shotgun (WGS) entry which is preliminary data.</text>
</comment>
<dbReference type="AlphaFoldDB" id="A0A438G8A0"/>
<dbReference type="Proteomes" id="UP000288805">
    <property type="component" value="Unassembled WGS sequence"/>
</dbReference>
<reference evidence="2 3" key="1">
    <citation type="journal article" date="2018" name="PLoS Genet.">
        <title>Population sequencing reveals clonal diversity and ancestral inbreeding in the grapevine cultivar Chardonnay.</title>
        <authorList>
            <person name="Roach M.J."/>
            <person name="Johnson D.L."/>
            <person name="Bohlmann J."/>
            <person name="van Vuuren H.J."/>
            <person name="Jones S.J."/>
            <person name="Pretorius I.S."/>
            <person name="Schmidt S.A."/>
            <person name="Borneman A.R."/>
        </authorList>
    </citation>
    <scope>NUCLEOTIDE SEQUENCE [LARGE SCALE GENOMIC DNA]</scope>
    <source>
        <strain evidence="3">cv. Chardonnay</strain>
        <tissue evidence="2">Leaf</tissue>
    </source>
</reference>
<gene>
    <name evidence="2" type="ORF">CK203_061704</name>
</gene>
<evidence type="ECO:0000313" key="3">
    <source>
        <dbReference type="Proteomes" id="UP000288805"/>
    </source>
</evidence>
<proteinExistence type="predicted"/>
<sequence length="448" mass="49161">MLSSGCDVCACRVLLLEEVWIGEHATCPSLGSPDGVALTASSAFSSTFWVSSFVSEVLGFSTSNTRAVTVTASQTSYPFSHFSLRFLLPPCTFCGLPILLWGRVKVWDGYAGSVSTPFSKMSANKDAASSSVVGQSGKDVSGEVHVEKSMDKLNMREFCERFCIPNGVSVHLVDEEAVSTEKFADKRYLLHQGAIQCWAPVPPSIIVKEFLHITQIPPAYIHPNMVRVLMGCSILSMLFNLDLSLLEVLFIYSIKKEKNDIYSFVASFPSLQLVTSLPDSTKGAVKGHVLVKGLWAGLSVHPDMQFAPNHSLKAPKGEVGRVGGKASFDRLNRLFEIAADERSCETLLSAQNLRLVTQEPQPYVLNILPRRLPKKVVAGKHFISKISHSTRRAKGRCPGTQALLNEREEKRQEGTLRKAPGDKRSAPSPPADGPRGKEEEGFPQREKR</sequence>
<accession>A0A438G8A0</accession>
<name>A0A438G8A0_VITVI</name>
<evidence type="ECO:0000313" key="2">
    <source>
        <dbReference type="EMBL" id="RVW68378.1"/>
    </source>
</evidence>
<evidence type="ECO:0000256" key="1">
    <source>
        <dbReference type="SAM" id="MobiDB-lite"/>
    </source>
</evidence>
<protein>
    <submittedName>
        <fullName evidence="2">Uncharacterized protein</fullName>
    </submittedName>
</protein>
<feature type="compositionally biased region" description="Basic and acidic residues" evidence="1">
    <location>
        <begin position="434"/>
        <end position="448"/>
    </location>
</feature>
<dbReference type="EMBL" id="QGNW01000536">
    <property type="protein sequence ID" value="RVW68378.1"/>
    <property type="molecule type" value="Genomic_DNA"/>
</dbReference>
<feature type="region of interest" description="Disordered" evidence="1">
    <location>
        <begin position="404"/>
        <end position="448"/>
    </location>
</feature>
<feature type="compositionally biased region" description="Basic and acidic residues" evidence="1">
    <location>
        <begin position="405"/>
        <end position="425"/>
    </location>
</feature>